<sequence length="173" mass="19254">MSYSTPCVVSMMSDYLAPAAAIILPNIGGLAAGYITRGNIKTWYEGLKLPSWRPPNRIFPPVWTTLYCTMGYASYLVWRDGGGFTGDAALPLAAYGTQLALNWAWTPIFFGAHSLKWGFAEIVCLWGSIAGTVYLFHGVNEKAAYMMLPYLGWVTFATALTFRIWRDNSEKKE</sequence>
<keyword evidence="4 6" id="KW-1133">Transmembrane helix</keyword>
<dbReference type="OMA" id="SWYPINK"/>
<dbReference type="InterPro" id="IPR038330">
    <property type="entry name" value="TspO/MBR-related_sf"/>
</dbReference>
<feature type="transmembrane region" description="Helical" evidence="6">
    <location>
        <begin position="117"/>
        <end position="137"/>
    </location>
</feature>
<evidence type="ECO:0000256" key="2">
    <source>
        <dbReference type="ARBA" id="ARBA00007524"/>
    </source>
</evidence>
<dbReference type="PANTHER" id="PTHR10057:SF0">
    <property type="entry name" value="TRANSLOCATOR PROTEIN"/>
    <property type="match status" value="1"/>
</dbReference>
<dbReference type="Gene3D" id="1.20.1260.100">
    <property type="entry name" value="TspO/MBR protein"/>
    <property type="match status" value="1"/>
</dbReference>
<feature type="transmembrane region" description="Helical" evidence="6">
    <location>
        <begin position="90"/>
        <end position="110"/>
    </location>
</feature>
<dbReference type="InterPro" id="IPR004307">
    <property type="entry name" value="TspO_MBR"/>
</dbReference>
<feature type="transmembrane region" description="Helical" evidence="6">
    <location>
        <begin position="58"/>
        <end position="78"/>
    </location>
</feature>
<dbReference type="OrthoDB" id="8841220at2759"/>
<dbReference type="GeneID" id="106052654"/>
<organism evidence="7 8">
    <name type="scientific">Biomphalaria glabrata</name>
    <name type="common">Bloodfluke planorb</name>
    <name type="synonym">Freshwater snail</name>
    <dbReference type="NCBI Taxonomy" id="6526"/>
    <lineage>
        <taxon>Eukaryota</taxon>
        <taxon>Metazoa</taxon>
        <taxon>Spiralia</taxon>
        <taxon>Lophotrochozoa</taxon>
        <taxon>Mollusca</taxon>
        <taxon>Gastropoda</taxon>
        <taxon>Heterobranchia</taxon>
        <taxon>Euthyneura</taxon>
        <taxon>Panpulmonata</taxon>
        <taxon>Hygrophila</taxon>
        <taxon>Lymnaeoidea</taxon>
        <taxon>Planorbidae</taxon>
        <taxon>Biomphalaria</taxon>
    </lineage>
</organism>
<evidence type="ECO:0000256" key="4">
    <source>
        <dbReference type="ARBA" id="ARBA00022989"/>
    </source>
</evidence>
<comment type="subcellular location">
    <subcellularLocation>
        <location evidence="1">Membrane</location>
        <topology evidence="1">Multi-pass membrane protein</topology>
    </subcellularLocation>
</comment>
<keyword evidence="7" id="KW-1185">Reference proteome</keyword>
<proteinExistence type="inferred from homology"/>
<reference evidence="8" key="1">
    <citation type="submission" date="2025-08" db="UniProtKB">
        <authorList>
            <consortium name="RefSeq"/>
        </authorList>
    </citation>
    <scope>IDENTIFICATION</scope>
</reference>
<dbReference type="RefSeq" id="XP_055889988.1">
    <property type="nucleotide sequence ID" value="XM_056034013.1"/>
</dbReference>
<accession>A0A9W3ASA7</accession>
<evidence type="ECO:0000313" key="8">
    <source>
        <dbReference type="RefSeq" id="XP_055889988.1"/>
    </source>
</evidence>
<feature type="transmembrane region" description="Helical" evidence="6">
    <location>
        <begin position="15"/>
        <end position="37"/>
    </location>
</feature>
<dbReference type="GO" id="GO:0033013">
    <property type="term" value="P:tetrapyrrole metabolic process"/>
    <property type="evidence" value="ECO:0007669"/>
    <property type="project" value="UniProtKB-ARBA"/>
</dbReference>
<comment type="similarity">
    <text evidence="2">Belongs to the TspO/BZRP family.</text>
</comment>
<dbReference type="AlphaFoldDB" id="A0A9W3ASA7"/>
<dbReference type="PIRSF" id="PIRSF005859">
    <property type="entry name" value="PBR"/>
    <property type="match status" value="1"/>
</dbReference>
<feature type="transmembrane region" description="Helical" evidence="6">
    <location>
        <begin position="143"/>
        <end position="165"/>
    </location>
</feature>
<evidence type="ECO:0000313" key="7">
    <source>
        <dbReference type="Proteomes" id="UP001165740"/>
    </source>
</evidence>
<protein>
    <submittedName>
        <fullName evidence="8">Translocator protein-like isoform X1</fullName>
    </submittedName>
</protein>
<keyword evidence="5 6" id="KW-0472">Membrane</keyword>
<gene>
    <name evidence="8" type="primary">LOC106052654</name>
</gene>
<keyword evidence="3 6" id="KW-0812">Transmembrane</keyword>
<evidence type="ECO:0000256" key="6">
    <source>
        <dbReference type="SAM" id="Phobius"/>
    </source>
</evidence>
<dbReference type="Proteomes" id="UP001165740">
    <property type="component" value="Chromosome 6"/>
</dbReference>
<evidence type="ECO:0000256" key="3">
    <source>
        <dbReference type="ARBA" id="ARBA00022692"/>
    </source>
</evidence>
<dbReference type="FunFam" id="1.20.1260.100:FF:000001">
    <property type="entry name" value="translocator protein 2"/>
    <property type="match status" value="1"/>
</dbReference>
<dbReference type="PANTHER" id="PTHR10057">
    <property type="entry name" value="PERIPHERAL-TYPE BENZODIAZEPINE RECEPTOR"/>
    <property type="match status" value="1"/>
</dbReference>
<dbReference type="CDD" id="cd15904">
    <property type="entry name" value="TSPO_MBR"/>
    <property type="match status" value="1"/>
</dbReference>
<dbReference type="Pfam" id="PF03073">
    <property type="entry name" value="TspO_MBR"/>
    <property type="match status" value="1"/>
</dbReference>
<evidence type="ECO:0000256" key="5">
    <source>
        <dbReference type="ARBA" id="ARBA00023136"/>
    </source>
</evidence>
<evidence type="ECO:0000256" key="1">
    <source>
        <dbReference type="ARBA" id="ARBA00004141"/>
    </source>
</evidence>
<dbReference type="GO" id="GO:0005741">
    <property type="term" value="C:mitochondrial outer membrane"/>
    <property type="evidence" value="ECO:0007669"/>
    <property type="project" value="TreeGrafter"/>
</dbReference>
<name>A0A9W3ASA7_BIOGL</name>